<dbReference type="InterPro" id="IPR035965">
    <property type="entry name" value="PAS-like_dom_sf"/>
</dbReference>
<dbReference type="CDD" id="cd01949">
    <property type="entry name" value="GGDEF"/>
    <property type="match status" value="1"/>
</dbReference>
<evidence type="ECO:0000313" key="4">
    <source>
        <dbReference type="EMBL" id="MBS9721463.1"/>
    </source>
</evidence>
<dbReference type="InterPro" id="IPR050469">
    <property type="entry name" value="Diguanylate_Cyclase"/>
</dbReference>
<evidence type="ECO:0000313" key="5">
    <source>
        <dbReference type="Proteomes" id="UP001297272"/>
    </source>
</evidence>
<dbReference type="Pfam" id="PF00990">
    <property type="entry name" value="GGDEF"/>
    <property type="match status" value="1"/>
</dbReference>
<dbReference type="PANTHER" id="PTHR45138:SF9">
    <property type="entry name" value="DIGUANYLATE CYCLASE DGCM-RELATED"/>
    <property type="match status" value="1"/>
</dbReference>
<feature type="domain" description="GGDEF" evidence="3">
    <location>
        <begin position="160"/>
        <end position="286"/>
    </location>
</feature>
<dbReference type="Gene3D" id="3.30.450.20">
    <property type="entry name" value="PAS domain"/>
    <property type="match status" value="1"/>
</dbReference>
<dbReference type="InterPro" id="IPR029787">
    <property type="entry name" value="Nucleotide_cyclase"/>
</dbReference>
<dbReference type="SMART" id="SM00267">
    <property type="entry name" value="GGDEF"/>
    <property type="match status" value="1"/>
</dbReference>
<dbReference type="SUPFAM" id="SSF55785">
    <property type="entry name" value="PYP-like sensor domain (PAS domain)"/>
    <property type="match status" value="1"/>
</dbReference>
<comment type="caution">
    <text evidence="4">The sequence shown here is derived from an EMBL/GenBank/DDBJ whole genome shotgun (WGS) entry which is preliminary data.</text>
</comment>
<evidence type="ECO:0000256" key="2">
    <source>
        <dbReference type="ARBA" id="ARBA00034247"/>
    </source>
</evidence>
<name>A0ABS5RWM4_9HYPH</name>
<evidence type="ECO:0000256" key="1">
    <source>
        <dbReference type="ARBA" id="ARBA00012528"/>
    </source>
</evidence>
<gene>
    <name evidence="4" type="ORF">JYU29_12285</name>
</gene>
<dbReference type="InterPro" id="IPR013656">
    <property type="entry name" value="PAS_4"/>
</dbReference>
<dbReference type="Pfam" id="PF08448">
    <property type="entry name" value="PAS_4"/>
    <property type="match status" value="1"/>
</dbReference>
<dbReference type="Gene3D" id="3.30.70.270">
    <property type="match status" value="1"/>
</dbReference>
<dbReference type="InterPro" id="IPR000160">
    <property type="entry name" value="GGDEF_dom"/>
</dbReference>
<organism evidence="4 5">
    <name type="scientific">Tianweitania aestuarii</name>
    <dbReference type="NCBI Taxonomy" id="2814886"/>
    <lineage>
        <taxon>Bacteria</taxon>
        <taxon>Pseudomonadati</taxon>
        <taxon>Pseudomonadota</taxon>
        <taxon>Alphaproteobacteria</taxon>
        <taxon>Hyphomicrobiales</taxon>
        <taxon>Phyllobacteriaceae</taxon>
        <taxon>Tianweitania</taxon>
    </lineage>
</organism>
<dbReference type="RefSeq" id="WP_213985122.1">
    <property type="nucleotide sequence ID" value="NZ_JAFMNX010000003.1"/>
</dbReference>
<protein>
    <recommendedName>
        <fullName evidence="1">diguanylate cyclase</fullName>
        <ecNumber evidence="1">2.7.7.65</ecNumber>
    </recommendedName>
</protein>
<dbReference type="InterPro" id="IPR043128">
    <property type="entry name" value="Rev_trsase/Diguanyl_cyclase"/>
</dbReference>
<reference evidence="4 5" key="1">
    <citation type="submission" date="2021-03" db="EMBL/GenBank/DDBJ databases">
        <title>Tianweitania aestuarii sp. nov., isolated from a tidal flat.</title>
        <authorList>
            <person name="Park S."/>
            <person name="Yoon J.-H."/>
        </authorList>
    </citation>
    <scope>NUCLEOTIDE SEQUENCE [LARGE SCALE GENOMIC DNA]</scope>
    <source>
        <strain evidence="4 5">BSSL-BM11</strain>
    </source>
</reference>
<dbReference type="SUPFAM" id="SSF55073">
    <property type="entry name" value="Nucleotide cyclase"/>
    <property type="match status" value="1"/>
</dbReference>
<dbReference type="NCBIfam" id="TIGR00254">
    <property type="entry name" value="GGDEF"/>
    <property type="match status" value="1"/>
</dbReference>
<comment type="catalytic activity">
    <reaction evidence="2">
        <text>2 GTP = 3',3'-c-di-GMP + 2 diphosphate</text>
        <dbReference type="Rhea" id="RHEA:24898"/>
        <dbReference type="ChEBI" id="CHEBI:33019"/>
        <dbReference type="ChEBI" id="CHEBI:37565"/>
        <dbReference type="ChEBI" id="CHEBI:58805"/>
        <dbReference type="EC" id="2.7.7.65"/>
    </reaction>
</comment>
<keyword evidence="5" id="KW-1185">Reference proteome</keyword>
<sequence length="286" mass="31476">MQLSFDLNALDVSVFVVDVEDGGCFRIFGMNAAAERETGIVSASIEGKLFEEIFEPNLARTLSERYTSCVRTRKAFQFEELGSLVSRGDWYRTTLSPCLDPVTGDVSRIMAISQNITAIKKIQLELKSFAFTDALTGLANRRAFDQEVENGCAEAGYTGRSFSLAVADLNGLKRINDTLGHRFGDEVIRLVGFALKEALMPNETVARVGGDEFYLLLRDANRTALDMRLARLRAVVGSIRPSDVYSESFAISAGGAVWHPGDDVYEVLAAADADMYLEKALQSRQE</sequence>
<proteinExistence type="predicted"/>
<dbReference type="Proteomes" id="UP001297272">
    <property type="component" value="Unassembled WGS sequence"/>
</dbReference>
<evidence type="ECO:0000259" key="3">
    <source>
        <dbReference type="PROSITE" id="PS50887"/>
    </source>
</evidence>
<dbReference type="EMBL" id="JAFMNX010000003">
    <property type="protein sequence ID" value="MBS9721463.1"/>
    <property type="molecule type" value="Genomic_DNA"/>
</dbReference>
<dbReference type="PROSITE" id="PS50887">
    <property type="entry name" value="GGDEF"/>
    <property type="match status" value="1"/>
</dbReference>
<accession>A0ABS5RWM4</accession>
<dbReference type="EC" id="2.7.7.65" evidence="1"/>
<dbReference type="PANTHER" id="PTHR45138">
    <property type="entry name" value="REGULATORY COMPONENTS OF SENSORY TRANSDUCTION SYSTEM"/>
    <property type="match status" value="1"/>
</dbReference>